<dbReference type="OrthoDB" id="5817230at2759"/>
<gene>
    <name evidence="2" type="ORF">AA0113_g5325</name>
</gene>
<feature type="compositionally biased region" description="Polar residues" evidence="1">
    <location>
        <begin position="405"/>
        <end position="428"/>
    </location>
</feature>
<keyword evidence="3" id="KW-1185">Reference proteome</keyword>
<dbReference type="EMBL" id="PEJP01000018">
    <property type="protein sequence ID" value="RYO65208.1"/>
    <property type="molecule type" value="Genomic_DNA"/>
</dbReference>
<feature type="region of interest" description="Disordered" evidence="1">
    <location>
        <begin position="405"/>
        <end position="435"/>
    </location>
</feature>
<evidence type="ECO:0000313" key="2">
    <source>
        <dbReference type="EMBL" id="RYO65208.1"/>
    </source>
</evidence>
<dbReference type="AlphaFoldDB" id="A0A4V1X645"/>
<comment type="caution">
    <text evidence="2">The sequence shown here is derived from an EMBL/GenBank/DDBJ whole genome shotgun (WGS) entry which is preliminary data.</text>
</comment>
<name>A0A4V1X645_9PLEO</name>
<evidence type="ECO:0000313" key="3">
    <source>
        <dbReference type="Proteomes" id="UP000293823"/>
    </source>
</evidence>
<proteinExistence type="predicted"/>
<organism evidence="2 3">
    <name type="scientific">Alternaria arborescens</name>
    <dbReference type="NCBI Taxonomy" id="156630"/>
    <lineage>
        <taxon>Eukaryota</taxon>
        <taxon>Fungi</taxon>
        <taxon>Dikarya</taxon>
        <taxon>Ascomycota</taxon>
        <taxon>Pezizomycotina</taxon>
        <taxon>Dothideomycetes</taxon>
        <taxon>Pleosporomycetidae</taxon>
        <taxon>Pleosporales</taxon>
        <taxon>Pleosporineae</taxon>
        <taxon>Pleosporaceae</taxon>
        <taxon>Alternaria</taxon>
        <taxon>Alternaria sect. Alternaria</taxon>
    </lineage>
</organism>
<sequence length="435" mass="49496">MTDNLSKISRVFEFDPDVFSTGVYERAFRGSVKDLLKRRPQTLKTDSLAALKTDPTFMNNGLRRIRILGQDQIGKESLVNKIESADLISQEQQYLYKSKFWELCIDLVSTIVKDRSDVCSEEDVWILTSYAVLEPYSSQFSVRQDARKSCVRIMRKAVELNEEFSSDAFNFPTDRIEFEDMVFWVRCIPGRGLSINSGNLAAESFINNISYFPTSDASDNPDCFSDCGIIWYMQLDAPRAERMMGSSPETILNKSVSFQVTFGAKDLVTVIDARSHYDEDETALVFVFDLQDYSVDSRRFEELKGRTERNSLLLAETITFPQRPVVALVFRNFGTFEKQVKMFGFPLEGSQHVFDPDVAIEHIKMSLNSQLKAQGWGYTFALNDNKDMDPIETLERLRELITSVNKSSVTPENTSSPESQTQLSSKTIESIGVAF</sequence>
<reference evidence="3" key="1">
    <citation type="journal article" date="2019" name="bioRxiv">
        <title>Genomics, evolutionary history and diagnostics of the Alternaria alternata species group including apple and Asian pear pathotypes.</title>
        <authorList>
            <person name="Armitage A.D."/>
            <person name="Cockerton H.M."/>
            <person name="Sreenivasaprasad S."/>
            <person name="Woodhall J.W."/>
            <person name="Lane C.R."/>
            <person name="Harrison R.J."/>
            <person name="Clarkson J.P."/>
        </authorList>
    </citation>
    <scope>NUCLEOTIDE SEQUENCE [LARGE SCALE GENOMIC DNA]</scope>
    <source>
        <strain evidence="3">RGR 97.0016</strain>
    </source>
</reference>
<protein>
    <submittedName>
        <fullName evidence="2">Uncharacterized protein</fullName>
    </submittedName>
</protein>
<dbReference type="Proteomes" id="UP000293823">
    <property type="component" value="Unassembled WGS sequence"/>
</dbReference>
<evidence type="ECO:0000256" key="1">
    <source>
        <dbReference type="SAM" id="MobiDB-lite"/>
    </source>
</evidence>
<accession>A0A4V1X645</accession>